<comment type="similarity">
    <text evidence="4 11">Belongs to the TRAPP small subunits family. BET3 subfamily.</text>
</comment>
<dbReference type="InterPro" id="IPR016721">
    <property type="entry name" value="Bet3"/>
</dbReference>
<evidence type="ECO:0000256" key="10">
    <source>
        <dbReference type="ARBA" id="ARBA00023288"/>
    </source>
</evidence>
<evidence type="ECO:0000256" key="6">
    <source>
        <dbReference type="ARBA" id="ARBA00022824"/>
    </source>
</evidence>
<keyword evidence="6" id="KW-0256">Endoplasmic reticulum</keyword>
<keyword evidence="13" id="KW-1185">Reference proteome</keyword>
<dbReference type="CDD" id="cd14942">
    <property type="entry name" value="TRAPPC3_bet3"/>
    <property type="match status" value="1"/>
</dbReference>
<evidence type="ECO:0000256" key="5">
    <source>
        <dbReference type="ARBA" id="ARBA00022448"/>
    </source>
</evidence>
<gene>
    <name evidence="12" type="ORF">DGYR_LOCUS12552</name>
</gene>
<keyword evidence="5 11" id="KW-0813">Transport</keyword>
<dbReference type="Proteomes" id="UP000549394">
    <property type="component" value="Unassembled WGS sequence"/>
</dbReference>
<keyword evidence="7 11" id="KW-0931">ER-Golgi transport</keyword>
<dbReference type="Pfam" id="PF04051">
    <property type="entry name" value="TRAPP"/>
    <property type="match status" value="1"/>
</dbReference>
<organism evidence="12 13">
    <name type="scientific">Dimorphilus gyrociliatus</name>
    <dbReference type="NCBI Taxonomy" id="2664684"/>
    <lineage>
        <taxon>Eukaryota</taxon>
        <taxon>Metazoa</taxon>
        <taxon>Spiralia</taxon>
        <taxon>Lophotrochozoa</taxon>
        <taxon>Annelida</taxon>
        <taxon>Polychaeta</taxon>
        <taxon>Polychaeta incertae sedis</taxon>
        <taxon>Dinophilidae</taxon>
        <taxon>Dimorphilus</taxon>
    </lineage>
</organism>
<evidence type="ECO:0000256" key="4">
    <source>
        <dbReference type="ARBA" id="ARBA00006218"/>
    </source>
</evidence>
<comment type="caution">
    <text evidence="12">The sequence shown here is derived from an EMBL/GenBank/DDBJ whole genome shotgun (WGS) entry which is preliminary data.</text>
</comment>
<evidence type="ECO:0000313" key="13">
    <source>
        <dbReference type="Proteomes" id="UP000549394"/>
    </source>
</evidence>
<dbReference type="SUPFAM" id="SSF111126">
    <property type="entry name" value="Ligand-binding domain in the NO signalling and Golgi transport"/>
    <property type="match status" value="1"/>
</dbReference>
<protein>
    <recommendedName>
        <fullName evidence="11">Trafficking protein particle complex subunit</fullName>
    </recommendedName>
</protein>
<dbReference type="EMBL" id="CAJFCJ010000025">
    <property type="protein sequence ID" value="CAD5125114.1"/>
    <property type="molecule type" value="Genomic_DNA"/>
</dbReference>
<comment type="subunit">
    <text evidence="11">Homodimer.</text>
</comment>
<evidence type="ECO:0000256" key="11">
    <source>
        <dbReference type="PIRNR" id="PIRNR018293"/>
    </source>
</evidence>
<evidence type="ECO:0000256" key="7">
    <source>
        <dbReference type="ARBA" id="ARBA00022892"/>
    </source>
</evidence>
<keyword evidence="9" id="KW-0564">Palmitate</keyword>
<evidence type="ECO:0000313" key="12">
    <source>
        <dbReference type="EMBL" id="CAD5125114.1"/>
    </source>
</evidence>
<keyword evidence="8 11" id="KW-0333">Golgi apparatus</keyword>
<dbReference type="InterPro" id="IPR024096">
    <property type="entry name" value="NO_sig/Golgi_transp_ligand-bd"/>
</dbReference>
<accession>A0A7I8WAH7</accession>
<reference evidence="12 13" key="1">
    <citation type="submission" date="2020-08" db="EMBL/GenBank/DDBJ databases">
        <authorList>
            <person name="Hejnol A."/>
        </authorList>
    </citation>
    <scope>NUCLEOTIDE SEQUENCE [LARGE SCALE GENOMIC DNA]</scope>
</reference>
<dbReference type="FunFam" id="3.30.1380.20:FF:000003">
    <property type="entry name" value="Trafficking protein particle complex subunit"/>
    <property type="match status" value="1"/>
</dbReference>
<dbReference type="GO" id="GO:0005783">
    <property type="term" value="C:endoplasmic reticulum"/>
    <property type="evidence" value="ECO:0007669"/>
    <property type="project" value="UniProtKB-SubCell"/>
</dbReference>
<evidence type="ECO:0000256" key="9">
    <source>
        <dbReference type="ARBA" id="ARBA00023139"/>
    </source>
</evidence>
<evidence type="ECO:0000256" key="2">
    <source>
        <dbReference type="ARBA" id="ARBA00004222"/>
    </source>
</evidence>
<proteinExistence type="inferred from homology"/>
<dbReference type="PIRSF" id="PIRSF018293">
    <property type="entry name" value="TRAPP_I_complex_Bet3"/>
    <property type="match status" value="1"/>
</dbReference>
<name>A0A7I8WAH7_9ANNE</name>
<sequence>MSRQSGRSNDPRKVSGELLTLTYGALVAQLVKDSESDDEVNKQLDKMGYNIGIRLIEDFLARSSIGKCKDLRETAEIISKNGFKMFLNITPIVANWNQSGDEFSLIIDNNPLTEFAELPDEHKSLSYCNILCGVVRGALEMVQLEVETKIVQDQLKGDNVTELKVKYIRKIEEAAPAGDD</sequence>
<comment type="function">
    <text evidence="1 11">May play a role in vesicular transport from endoplasmic reticulum to Golgi.</text>
</comment>
<evidence type="ECO:0000256" key="3">
    <source>
        <dbReference type="ARBA" id="ARBA00004240"/>
    </source>
</evidence>
<dbReference type="OrthoDB" id="10262857at2759"/>
<dbReference type="InterPro" id="IPR007194">
    <property type="entry name" value="TRAPP_component"/>
</dbReference>
<dbReference type="GO" id="GO:0030008">
    <property type="term" value="C:TRAPP complex"/>
    <property type="evidence" value="ECO:0007669"/>
    <property type="project" value="InterPro"/>
</dbReference>
<evidence type="ECO:0000256" key="1">
    <source>
        <dbReference type="ARBA" id="ARBA00002910"/>
    </source>
</evidence>
<keyword evidence="10" id="KW-0449">Lipoprotein</keyword>
<dbReference type="GO" id="GO:0005794">
    <property type="term" value="C:Golgi apparatus"/>
    <property type="evidence" value="ECO:0007669"/>
    <property type="project" value="UniProtKB-SubCell"/>
</dbReference>
<dbReference type="Gene3D" id="3.30.1380.20">
    <property type="entry name" value="Trafficking protein particle complex subunit 3"/>
    <property type="match status" value="1"/>
</dbReference>
<comment type="subcellular location">
    <subcellularLocation>
        <location evidence="3">Endoplasmic reticulum</location>
    </subcellularLocation>
    <subcellularLocation>
        <location evidence="2 11">Golgi apparatus</location>
        <location evidence="2 11">cis-Golgi network</location>
    </subcellularLocation>
</comment>
<dbReference type="AlphaFoldDB" id="A0A7I8WAH7"/>
<evidence type="ECO:0000256" key="8">
    <source>
        <dbReference type="ARBA" id="ARBA00023034"/>
    </source>
</evidence>
<dbReference type="PANTHER" id="PTHR13048">
    <property type="entry name" value="TRAFFICKING PROTEIN PARTICLE COMPLEX SUBUNIT 3"/>
    <property type="match status" value="1"/>
</dbReference>
<dbReference type="GO" id="GO:0048193">
    <property type="term" value="P:Golgi vesicle transport"/>
    <property type="evidence" value="ECO:0007669"/>
    <property type="project" value="InterPro"/>
</dbReference>